<evidence type="ECO:0000313" key="3">
    <source>
        <dbReference type="Proteomes" id="UP000001568"/>
    </source>
</evidence>
<feature type="compositionally biased region" description="Basic residues" evidence="1">
    <location>
        <begin position="267"/>
        <end position="283"/>
    </location>
</feature>
<dbReference type="Gramene" id="ABO96459">
    <property type="protein sequence ID" value="ABO96459"/>
    <property type="gene ID" value="OSTLU_24646"/>
</dbReference>
<feature type="compositionally biased region" description="Basic and acidic residues" evidence="1">
    <location>
        <begin position="18"/>
        <end position="36"/>
    </location>
</feature>
<reference evidence="2 3" key="1">
    <citation type="journal article" date="2007" name="Proc. Natl. Acad. Sci. U.S.A.">
        <title>The tiny eukaryote Ostreococcus provides genomic insights into the paradox of plankton speciation.</title>
        <authorList>
            <person name="Palenik B."/>
            <person name="Grimwood J."/>
            <person name="Aerts A."/>
            <person name="Rouze P."/>
            <person name="Salamov A."/>
            <person name="Putnam N."/>
            <person name="Dupont C."/>
            <person name="Jorgensen R."/>
            <person name="Derelle E."/>
            <person name="Rombauts S."/>
            <person name="Zhou K."/>
            <person name="Otillar R."/>
            <person name="Merchant S.S."/>
            <person name="Podell S."/>
            <person name="Gaasterland T."/>
            <person name="Napoli C."/>
            <person name="Gendler K."/>
            <person name="Manuell A."/>
            <person name="Tai V."/>
            <person name="Vallon O."/>
            <person name="Piganeau G."/>
            <person name="Jancek S."/>
            <person name="Heijde M."/>
            <person name="Jabbari K."/>
            <person name="Bowler C."/>
            <person name="Lohr M."/>
            <person name="Robbens S."/>
            <person name="Werner G."/>
            <person name="Dubchak I."/>
            <person name="Pazour G.J."/>
            <person name="Ren Q."/>
            <person name="Paulsen I."/>
            <person name="Delwiche C."/>
            <person name="Schmutz J."/>
            <person name="Rokhsar D."/>
            <person name="Van de Peer Y."/>
            <person name="Moreau H."/>
            <person name="Grigoriev I.V."/>
        </authorList>
    </citation>
    <scope>NUCLEOTIDE SEQUENCE [LARGE SCALE GENOMIC DNA]</scope>
    <source>
        <strain evidence="2 3">CCE9901</strain>
    </source>
</reference>
<feature type="region of interest" description="Disordered" evidence="1">
    <location>
        <begin position="128"/>
        <end position="163"/>
    </location>
</feature>
<accession>A4RYH4</accession>
<organism evidence="2 3">
    <name type="scientific">Ostreococcus lucimarinus (strain CCE9901)</name>
    <dbReference type="NCBI Taxonomy" id="436017"/>
    <lineage>
        <taxon>Eukaryota</taxon>
        <taxon>Viridiplantae</taxon>
        <taxon>Chlorophyta</taxon>
        <taxon>Mamiellophyceae</taxon>
        <taxon>Mamiellales</taxon>
        <taxon>Bathycoccaceae</taxon>
        <taxon>Ostreococcus</taxon>
    </lineage>
</organism>
<keyword evidence="3" id="KW-1185">Reference proteome</keyword>
<dbReference type="GeneID" id="5002271"/>
<dbReference type="OrthoDB" id="500682at2759"/>
<dbReference type="AlphaFoldDB" id="A4RYH4"/>
<feature type="compositionally biased region" description="Low complexity" evidence="1">
    <location>
        <begin position="1"/>
        <end position="17"/>
    </location>
</feature>
<evidence type="ECO:0000313" key="2">
    <source>
        <dbReference type="EMBL" id="ABO96459.1"/>
    </source>
</evidence>
<feature type="compositionally biased region" description="Basic and acidic residues" evidence="1">
    <location>
        <begin position="153"/>
        <end position="163"/>
    </location>
</feature>
<dbReference type="Proteomes" id="UP000001568">
    <property type="component" value="Chromosome 6"/>
</dbReference>
<feature type="region of interest" description="Disordered" evidence="1">
    <location>
        <begin position="1"/>
        <end position="60"/>
    </location>
</feature>
<dbReference type="RefSeq" id="XP_001418166.1">
    <property type="nucleotide sequence ID" value="XM_001418129.1"/>
</dbReference>
<gene>
    <name evidence="2" type="ORF">OSTLU_24646</name>
</gene>
<evidence type="ECO:0000256" key="1">
    <source>
        <dbReference type="SAM" id="MobiDB-lite"/>
    </source>
</evidence>
<sequence length="591" mass="65476">MASRARAGAARGVGARAATDRQRGDRPPQHPKEVSKSKSTALYLLPHSTTTDGMRERDDGATTRARRAIAVVGCVGGVALAVAAVLEHGDAMRAWYAGGSATAMLGGADARAEDVRRARAALGTPARYPNSAAARARRERRTKTRKEARRMKAGRDGDGDAARGLDDASLGMLAPDAVPEYEAHAFKVPVGTVEKTAEELNKMEGYGYDERGELVGDAWRREWRRAQDEIIRESLMEERHQSRVRHHPSHVQPSLGFHPHAGLGASHHPHHHRRGEKKASGKKAKSDDGDSSKLGSKVEPLKTPVYIMSMGDKPVRNPDPVLGRTDSERTEHLLKELVREYGTAAIKSYVRLTPGVDVSDWPHEEDTMHFALKSIMKNKPTGAQLATLPWLSFYTSRDKEGHFSDKFAKERNLYTHIGCLFGHMFQWQLAADANDKHAFMLESDAFDSSIVGMPFKDMQTLADNAPKEYDIIFFDQPRDMTFDEAPEHKFKDAGGSEIYLFRLKSKNTQGGLSASLVSRSFYPKLFKHLSHFGGDIVDSMLKSQLCTDSMVDATGKFTGFGAGNKPWLKCYWALPAKKGRESHGKFVYNNY</sequence>
<dbReference type="KEGG" id="olu:OSTLU_24646"/>
<protein>
    <submittedName>
        <fullName evidence="2">Uncharacterized protein</fullName>
    </submittedName>
</protein>
<feature type="region of interest" description="Disordered" evidence="1">
    <location>
        <begin position="237"/>
        <end position="300"/>
    </location>
</feature>
<proteinExistence type="predicted"/>
<dbReference type="EMBL" id="CP000586">
    <property type="protein sequence ID" value="ABO96459.1"/>
    <property type="molecule type" value="Genomic_DNA"/>
</dbReference>
<feature type="compositionally biased region" description="Basic residues" evidence="1">
    <location>
        <begin position="135"/>
        <end position="152"/>
    </location>
</feature>
<name>A4RYH4_OSTLU</name>
<dbReference type="HOGENOM" id="CLU_461839_0_0_1"/>